<evidence type="ECO:0000256" key="5">
    <source>
        <dbReference type="ARBA" id="ARBA00022856"/>
    </source>
</evidence>
<dbReference type="InterPro" id="IPR004648">
    <property type="entry name" value="Oligpept_transpt"/>
</dbReference>
<dbReference type="GO" id="GO:0035673">
    <property type="term" value="F:oligopeptide transmembrane transporter activity"/>
    <property type="evidence" value="ECO:0007669"/>
    <property type="project" value="InterPro"/>
</dbReference>
<gene>
    <name evidence="10" type="ORF">CROQUDRAFT_41489</name>
</gene>
<evidence type="ECO:0000313" key="11">
    <source>
        <dbReference type="Proteomes" id="UP000886653"/>
    </source>
</evidence>
<feature type="transmembrane region" description="Helical" evidence="9">
    <location>
        <begin position="618"/>
        <end position="639"/>
    </location>
</feature>
<feature type="transmembrane region" description="Helical" evidence="9">
    <location>
        <begin position="266"/>
        <end position="287"/>
    </location>
</feature>
<keyword evidence="6" id="KW-0653">Protein transport</keyword>
<evidence type="ECO:0000256" key="6">
    <source>
        <dbReference type="ARBA" id="ARBA00022927"/>
    </source>
</evidence>
<comment type="similarity">
    <text evidence="2">Belongs to the oligopeptide OPT transporter family.</text>
</comment>
<evidence type="ECO:0000313" key="10">
    <source>
        <dbReference type="EMBL" id="KAG0148358.1"/>
    </source>
</evidence>
<dbReference type="Proteomes" id="UP000886653">
    <property type="component" value="Unassembled WGS sequence"/>
</dbReference>
<evidence type="ECO:0000256" key="1">
    <source>
        <dbReference type="ARBA" id="ARBA00004141"/>
    </source>
</evidence>
<feature type="transmembrane region" description="Helical" evidence="9">
    <location>
        <begin position="134"/>
        <end position="152"/>
    </location>
</feature>
<dbReference type="GO" id="GO:0015031">
    <property type="term" value="P:protein transport"/>
    <property type="evidence" value="ECO:0007669"/>
    <property type="project" value="UniProtKB-KW"/>
</dbReference>
<evidence type="ECO:0000256" key="4">
    <source>
        <dbReference type="ARBA" id="ARBA00022692"/>
    </source>
</evidence>
<keyword evidence="4 9" id="KW-0812">Transmembrane</keyword>
<feature type="transmembrane region" description="Helical" evidence="9">
    <location>
        <begin position="401"/>
        <end position="420"/>
    </location>
</feature>
<feature type="transmembrane region" description="Helical" evidence="9">
    <location>
        <begin position="35"/>
        <end position="57"/>
    </location>
</feature>
<keyword evidence="5" id="KW-0571">Peptide transport</keyword>
<feature type="transmembrane region" description="Helical" evidence="9">
    <location>
        <begin position="158"/>
        <end position="181"/>
    </location>
</feature>
<dbReference type="PANTHER" id="PTHR22601">
    <property type="entry name" value="ISP4 LIKE PROTEIN"/>
    <property type="match status" value="1"/>
</dbReference>
<keyword evidence="3" id="KW-0813">Transport</keyword>
<dbReference type="Pfam" id="PF03169">
    <property type="entry name" value="OPT"/>
    <property type="match status" value="1"/>
</dbReference>
<feature type="transmembrane region" description="Helical" evidence="9">
    <location>
        <begin position="69"/>
        <end position="91"/>
    </location>
</feature>
<reference evidence="10" key="1">
    <citation type="submission" date="2013-11" db="EMBL/GenBank/DDBJ databases">
        <title>Genome sequence of the fusiform rust pathogen reveals effectors for host alternation and coevolution with pine.</title>
        <authorList>
            <consortium name="DOE Joint Genome Institute"/>
            <person name="Smith K."/>
            <person name="Pendleton A."/>
            <person name="Kubisiak T."/>
            <person name="Anderson C."/>
            <person name="Salamov A."/>
            <person name="Aerts A."/>
            <person name="Riley R."/>
            <person name="Clum A."/>
            <person name="Lindquist E."/>
            <person name="Ence D."/>
            <person name="Campbell M."/>
            <person name="Kronenberg Z."/>
            <person name="Feau N."/>
            <person name="Dhillon B."/>
            <person name="Hamelin R."/>
            <person name="Burleigh J."/>
            <person name="Smith J."/>
            <person name="Yandell M."/>
            <person name="Nelson C."/>
            <person name="Grigoriev I."/>
            <person name="Davis J."/>
        </authorList>
    </citation>
    <scope>NUCLEOTIDE SEQUENCE</scope>
    <source>
        <strain evidence="10">G11</strain>
    </source>
</reference>
<evidence type="ECO:0000256" key="8">
    <source>
        <dbReference type="ARBA" id="ARBA00023136"/>
    </source>
</evidence>
<accession>A0A9P6TF31</accession>
<proteinExistence type="inferred from homology"/>
<feature type="transmembrane region" description="Helical" evidence="9">
    <location>
        <begin position="651"/>
        <end position="674"/>
    </location>
</feature>
<feature type="transmembrane region" description="Helical" evidence="9">
    <location>
        <begin position="202"/>
        <end position="226"/>
    </location>
</feature>
<dbReference type="EMBL" id="MU167238">
    <property type="protein sequence ID" value="KAG0148358.1"/>
    <property type="molecule type" value="Genomic_DNA"/>
</dbReference>
<feature type="transmembrane region" description="Helical" evidence="9">
    <location>
        <begin position="574"/>
        <end position="598"/>
    </location>
</feature>
<keyword evidence="8 9" id="KW-0472">Membrane</keyword>
<comment type="subcellular location">
    <subcellularLocation>
        <location evidence="1">Membrane</location>
        <topology evidence="1">Multi-pass membrane protein</topology>
    </subcellularLocation>
</comment>
<feature type="transmembrane region" description="Helical" evidence="9">
    <location>
        <begin position="426"/>
        <end position="453"/>
    </location>
</feature>
<dbReference type="GO" id="GO:0016020">
    <property type="term" value="C:membrane"/>
    <property type="evidence" value="ECO:0007669"/>
    <property type="project" value="UniProtKB-SubCell"/>
</dbReference>
<evidence type="ECO:0000256" key="9">
    <source>
        <dbReference type="SAM" id="Phobius"/>
    </source>
</evidence>
<keyword evidence="11" id="KW-1185">Reference proteome</keyword>
<evidence type="ECO:0000256" key="2">
    <source>
        <dbReference type="ARBA" id="ARBA00008807"/>
    </source>
</evidence>
<keyword evidence="7 9" id="KW-1133">Transmembrane helix</keyword>
<name>A0A9P6TF31_9BASI</name>
<sequence>MEKNATRPTVAEEPRLIVEEALLFPLDDDESIPVMTFRALCVGILEALLGATMTQLFFFKPVHMKIQPLFFQITTFLLGRALALIPGPKWWNPGPFNIKETTIASVISTSASVGAYAVEMLSAEELYFDRHHSFLTSFAILLSSQMIGYGWAGLLQPILVYPAAIVFPDMLPSVALFHSLFGSGKDTADQMTMFKRIFMTTSLYEVLPSYFMPALSAISLPCLVLPKEQIVTNLFGGAQPLEGLGFFELSLDWFLIGSGGPLYTPFIAQIHHIFGVFSAALIFSFAYSHSWFDGGIQQKFPFLSVALHQKNGSFYPVNLIVNQDGSPNLEAIETHGLPYFSSSYVVAQIFGSLALSSAVTHVTLHNWDLLSSMFRQNKSKPALDPHRIVCKKYRDFPRWGFALLSLFSIGLGLGASIWSNSGLPPLGFLVAILLSAVFTLAVGFLNAITGFHLHFSAVVQMLGGLLFRGNVFGNMYFTTASTVVQSVGMLKDLKLGQYMHIPPIFLVTSQCLGTVVGVTVNLIVMRTMLLNQREVLLLPNGNGIFSGFSVAAFEAHSVSWGAFSSKLFLYDQRYFCIPMAIVVGLLLPIPFFVAGKLWPKGKFDLVNVPLLTGSISTGYSGANAGRFVNMAVGMMSQFWARRYHPRLFRKYNYICSAALDGGTQVAILVLSVLFQGTFGLQVKFPNYFLNPGPNTPHDYCHMPRKGHR</sequence>
<protein>
    <submittedName>
        <fullName evidence="10">Uncharacterized protein</fullName>
    </submittedName>
</protein>
<comment type="caution">
    <text evidence="10">The sequence shown here is derived from an EMBL/GenBank/DDBJ whole genome shotgun (WGS) entry which is preliminary data.</text>
</comment>
<organism evidence="10 11">
    <name type="scientific">Cronartium quercuum f. sp. fusiforme G11</name>
    <dbReference type="NCBI Taxonomy" id="708437"/>
    <lineage>
        <taxon>Eukaryota</taxon>
        <taxon>Fungi</taxon>
        <taxon>Dikarya</taxon>
        <taxon>Basidiomycota</taxon>
        <taxon>Pucciniomycotina</taxon>
        <taxon>Pucciniomycetes</taxon>
        <taxon>Pucciniales</taxon>
        <taxon>Coleosporiaceae</taxon>
        <taxon>Cronartium</taxon>
    </lineage>
</organism>
<dbReference type="NCBIfam" id="TIGR00728">
    <property type="entry name" value="OPT_sfam"/>
    <property type="match status" value="1"/>
</dbReference>
<feature type="transmembrane region" description="Helical" evidence="9">
    <location>
        <begin position="504"/>
        <end position="524"/>
    </location>
</feature>
<evidence type="ECO:0000256" key="3">
    <source>
        <dbReference type="ARBA" id="ARBA00022448"/>
    </source>
</evidence>
<dbReference type="AlphaFoldDB" id="A0A9P6TF31"/>
<feature type="transmembrane region" description="Helical" evidence="9">
    <location>
        <begin position="465"/>
        <end position="484"/>
    </location>
</feature>
<dbReference type="OrthoDB" id="9986677at2759"/>
<evidence type="ECO:0000256" key="7">
    <source>
        <dbReference type="ARBA" id="ARBA00022989"/>
    </source>
</evidence>
<dbReference type="InterPro" id="IPR004813">
    <property type="entry name" value="OPT"/>
</dbReference>